<dbReference type="GO" id="GO:0046872">
    <property type="term" value="F:metal ion binding"/>
    <property type="evidence" value="ECO:0007669"/>
    <property type="project" value="UniProtKB-KW"/>
</dbReference>
<feature type="binding site" evidence="1">
    <location>
        <position position="181"/>
    </location>
    <ligand>
        <name>Zn(2+)</name>
        <dbReference type="ChEBI" id="CHEBI:29105"/>
    </ligand>
</feature>
<dbReference type="PANTHER" id="PTHR30037">
    <property type="entry name" value="DNA-3-METHYLADENINE GLYCOSYLASE 1"/>
    <property type="match status" value="1"/>
</dbReference>
<gene>
    <name evidence="2" type="primary">tag</name>
    <name evidence="2" type="ORF">UZ20_WS6002000245</name>
</gene>
<evidence type="ECO:0000313" key="3">
    <source>
        <dbReference type="Proteomes" id="UP000070449"/>
    </source>
</evidence>
<dbReference type="PATRIC" id="fig|1617427.3.peg.260"/>
<dbReference type="Pfam" id="PF03352">
    <property type="entry name" value="Adenine_glyco"/>
    <property type="match status" value="1"/>
</dbReference>
<evidence type="ECO:0000256" key="1">
    <source>
        <dbReference type="PIRSR" id="PIRSR605019-1"/>
    </source>
</evidence>
<feature type="binding site" evidence="1">
    <location>
        <position position="6"/>
    </location>
    <ligand>
        <name>Zn(2+)</name>
        <dbReference type="ChEBI" id="CHEBI:29105"/>
    </ligand>
</feature>
<proteinExistence type="predicted"/>
<name>A0A136KKF6_9BACT</name>
<protein>
    <submittedName>
        <fullName evidence="2">DNA-3-methyladenine glycosylase 1</fullName>
        <ecNumber evidence="2">3.2.2.20</ecNumber>
    </submittedName>
</protein>
<keyword evidence="1" id="KW-0479">Metal-binding</keyword>
<sequence>MSVQRCNWATSDDLLVRYHDQEWGKPNHDDRRHFEHLCLEIMQSGLSWLTVLRKRQSFANAFMQYDLQKIAAMTELDVERLMLDESIIRNKRKIEAIIHNARVVRDMQEKGFRLSVFFWSYVNGVPLKNKWLNQEQLPAKSDLSEQIAKDMRKNGFKFVGPTNIYAHLQSMGIINDHLQSCFRYNQV</sequence>
<accession>A0A136KKF6</accession>
<keyword evidence="1" id="KW-0862">Zinc</keyword>
<dbReference type="GO" id="GO:0006284">
    <property type="term" value="P:base-excision repair"/>
    <property type="evidence" value="ECO:0007669"/>
    <property type="project" value="InterPro"/>
</dbReference>
<feature type="binding site" evidence="1">
    <location>
        <position position="177"/>
    </location>
    <ligand>
        <name>Zn(2+)</name>
        <dbReference type="ChEBI" id="CHEBI:29105"/>
    </ligand>
</feature>
<dbReference type="InterPro" id="IPR011257">
    <property type="entry name" value="DNA_glycosylase"/>
</dbReference>
<comment type="caution">
    <text evidence="2">The sequence shown here is derived from an EMBL/GenBank/DDBJ whole genome shotgun (WGS) entry which is preliminary data.</text>
</comment>
<organism evidence="2 3">
    <name type="scientific">candidate division WS6 bacterium OLB21</name>
    <dbReference type="NCBI Taxonomy" id="1617427"/>
    <lineage>
        <taxon>Bacteria</taxon>
        <taxon>Candidatus Dojkabacteria</taxon>
    </lineage>
</organism>
<reference evidence="2 3" key="1">
    <citation type="submission" date="2015-02" db="EMBL/GenBank/DDBJ databases">
        <title>Improved understanding of the partial-nitritation anammox process through 23 genomes representing the majority of the microbial community.</title>
        <authorList>
            <person name="Speth D.R."/>
            <person name="In T Zandt M."/>
            <person name="Guerrero Cruz S."/>
            <person name="Jetten M.S."/>
            <person name="Dutilh B.E."/>
        </authorList>
    </citation>
    <scope>NUCLEOTIDE SEQUENCE [LARGE SCALE GENOMIC DNA]</scope>
    <source>
        <strain evidence="2">OLB21</strain>
    </source>
</reference>
<dbReference type="Proteomes" id="UP000070449">
    <property type="component" value="Unassembled WGS sequence"/>
</dbReference>
<evidence type="ECO:0000313" key="2">
    <source>
        <dbReference type="EMBL" id="KXK09935.1"/>
    </source>
</evidence>
<dbReference type="SUPFAM" id="SSF48150">
    <property type="entry name" value="DNA-glycosylase"/>
    <property type="match status" value="1"/>
</dbReference>
<dbReference type="GO" id="GO:0008725">
    <property type="term" value="F:DNA-3-methyladenine glycosylase activity"/>
    <property type="evidence" value="ECO:0007669"/>
    <property type="project" value="UniProtKB-EC"/>
</dbReference>
<dbReference type="PANTHER" id="PTHR30037:SF4">
    <property type="entry name" value="DNA-3-METHYLADENINE GLYCOSYLASE I"/>
    <property type="match status" value="1"/>
</dbReference>
<dbReference type="EMBL" id="JYPD01000011">
    <property type="protein sequence ID" value="KXK09935.1"/>
    <property type="molecule type" value="Genomic_DNA"/>
</dbReference>
<dbReference type="InterPro" id="IPR052891">
    <property type="entry name" value="DNA-3mA_glycosylase"/>
</dbReference>
<keyword evidence="2" id="KW-0326">Glycosidase</keyword>
<dbReference type="EC" id="3.2.2.20" evidence="2"/>
<dbReference type="InterPro" id="IPR005019">
    <property type="entry name" value="Adenine_glyco"/>
</dbReference>
<dbReference type="Gene3D" id="1.10.340.30">
    <property type="entry name" value="Hypothetical protein, domain 2"/>
    <property type="match status" value="1"/>
</dbReference>
<dbReference type="AlphaFoldDB" id="A0A136KKF6"/>
<feature type="binding site" evidence="1">
    <location>
        <position position="19"/>
    </location>
    <ligand>
        <name>Zn(2+)</name>
        <dbReference type="ChEBI" id="CHEBI:29105"/>
    </ligand>
</feature>
<dbReference type="STRING" id="1617427.UZ20_WS6002000245"/>
<keyword evidence="2" id="KW-0378">Hydrolase</keyword>